<feature type="modified residue" description="4-aspartylphosphate" evidence="10">
    <location>
        <position position="55"/>
    </location>
</feature>
<protein>
    <recommendedName>
        <fullName evidence="2">Stage 0 sporulation protein A homolog</fullName>
    </recommendedName>
</protein>
<dbReference type="SMART" id="SM00342">
    <property type="entry name" value="HTH_ARAC"/>
    <property type="match status" value="1"/>
</dbReference>
<keyword evidence="6" id="KW-0805">Transcription regulation</keyword>
<dbReference type="InterPro" id="IPR020449">
    <property type="entry name" value="Tscrpt_reg_AraC-type_HTH"/>
</dbReference>
<evidence type="ECO:0000256" key="6">
    <source>
        <dbReference type="ARBA" id="ARBA00023015"/>
    </source>
</evidence>
<sequence>MYRVIIVDDEYYIRRRVCRCIDWEAHGFQVEAEIGSGEKAFSYIQQNQVDLAVVDISMPDISGLELIEKIRKENSELKIIILTGYDYFEYAKRAVNLGVSYFMLKPVDKQEMSGTVLKIREELDAKHRERIAVQELRTDKDKLENAYLSQMLLENRGQEDEAIFQGMLENYGIVESGSYMLLCENCRADENALFEITEDEAGPHPQNHIQGRICLNITDKFKRIFRVIEGEDAGQLKERIEDHLAVYQKKPMCREWVICSEPFPGTPDNIRKAYASIRKELFYDSMPGYKNETCIICCDEEEIRGKERRMLQVCMEKLEKNLEPCSRAGILAALEEFFDTLEKELVSLDMLDVLIKRMLYLAYCMAEKYLPDSMYKEMAEKISSVQRAFLENGNISSCRQEMRRLFEELAGMADTVQYVSADQIVKKVKDIVEKQYNDGELGVQRIADILSLNANYVGITFKRTAGMSISQYINHVRMENAIYLIKNTLIPIQEIAETVGYSDQFYFSKKFKQLYGMSPSSCRYSSGN</sequence>
<dbReference type="PRINTS" id="PR00032">
    <property type="entry name" value="HTHARAC"/>
</dbReference>
<dbReference type="Gene3D" id="1.10.10.60">
    <property type="entry name" value="Homeodomain-like"/>
    <property type="match status" value="2"/>
</dbReference>
<dbReference type="InterPro" id="IPR011006">
    <property type="entry name" value="CheY-like_superfamily"/>
</dbReference>
<dbReference type="SUPFAM" id="SSF52172">
    <property type="entry name" value="CheY-like"/>
    <property type="match status" value="1"/>
</dbReference>
<evidence type="ECO:0000256" key="2">
    <source>
        <dbReference type="ARBA" id="ARBA00018672"/>
    </source>
</evidence>
<dbReference type="GO" id="GO:0005737">
    <property type="term" value="C:cytoplasm"/>
    <property type="evidence" value="ECO:0007669"/>
    <property type="project" value="UniProtKB-SubCell"/>
</dbReference>
<dbReference type="SUPFAM" id="SSF46689">
    <property type="entry name" value="Homeodomain-like"/>
    <property type="match status" value="1"/>
</dbReference>
<comment type="subcellular location">
    <subcellularLocation>
        <location evidence="1">Cytoplasm</location>
    </subcellularLocation>
</comment>
<name>A0AB73SYA4_9FIRM</name>
<evidence type="ECO:0000256" key="3">
    <source>
        <dbReference type="ARBA" id="ARBA00022490"/>
    </source>
</evidence>
<dbReference type="Pfam" id="PF00072">
    <property type="entry name" value="Response_reg"/>
    <property type="match status" value="1"/>
</dbReference>
<dbReference type="InterPro" id="IPR051552">
    <property type="entry name" value="HptR"/>
</dbReference>
<evidence type="ECO:0000259" key="11">
    <source>
        <dbReference type="PROSITE" id="PS01124"/>
    </source>
</evidence>
<dbReference type="GO" id="GO:0003700">
    <property type="term" value="F:DNA-binding transcription factor activity"/>
    <property type="evidence" value="ECO:0007669"/>
    <property type="project" value="InterPro"/>
</dbReference>
<evidence type="ECO:0000256" key="5">
    <source>
        <dbReference type="ARBA" id="ARBA00023012"/>
    </source>
</evidence>
<feature type="domain" description="Response regulatory" evidence="12">
    <location>
        <begin position="3"/>
        <end position="120"/>
    </location>
</feature>
<evidence type="ECO:0000256" key="7">
    <source>
        <dbReference type="ARBA" id="ARBA00023125"/>
    </source>
</evidence>
<comment type="function">
    <text evidence="9">May play the central regulatory role in sporulation. It may be an element of the effector pathway responsible for the activation of sporulation genes in response to nutritional stress. Spo0A may act in concert with spo0H (a sigma factor) to control the expression of some genes that are critical to the sporulation process.</text>
</comment>
<dbReference type="Gene3D" id="3.40.50.2300">
    <property type="match status" value="1"/>
</dbReference>
<reference evidence="13 14" key="1">
    <citation type="submission" date="2018-05" db="EMBL/GenBank/DDBJ databases">
        <authorList>
            <person name="Goeker M."/>
            <person name="Huntemann M."/>
            <person name="Clum A."/>
            <person name="Pillay M."/>
            <person name="Palaniappan K."/>
            <person name="Varghese N."/>
            <person name="Mikhailova N."/>
            <person name="Stamatis D."/>
            <person name="Reddy T."/>
            <person name="Daum C."/>
            <person name="Shapiro N."/>
            <person name="Ivanova N."/>
            <person name="Kyrpides N."/>
            <person name="Woyke T."/>
        </authorList>
    </citation>
    <scope>NUCLEOTIDE SEQUENCE [LARGE SCALE GENOMIC DNA]</scope>
    <source>
        <strain evidence="13 14">DSM 26524</strain>
    </source>
</reference>
<keyword evidence="4 10" id="KW-0597">Phosphoprotein</keyword>
<organism evidence="13 14">
    <name type="scientific">Murimonas intestini</name>
    <dbReference type="NCBI Taxonomy" id="1337051"/>
    <lineage>
        <taxon>Bacteria</taxon>
        <taxon>Bacillati</taxon>
        <taxon>Bacillota</taxon>
        <taxon>Clostridia</taxon>
        <taxon>Lachnospirales</taxon>
        <taxon>Lachnospiraceae</taxon>
        <taxon>Murimonas</taxon>
    </lineage>
</organism>
<dbReference type="PANTHER" id="PTHR42713:SF3">
    <property type="entry name" value="TRANSCRIPTIONAL REGULATORY PROTEIN HPTR"/>
    <property type="match status" value="1"/>
</dbReference>
<evidence type="ECO:0000259" key="12">
    <source>
        <dbReference type="PROSITE" id="PS50110"/>
    </source>
</evidence>
<keyword evidence="14" id="KW-1185">Reference proteome</keyword>
<evidence type="ECO:0000256" key="9">
    <source>
        <dbReference type="ARBA" id="ARBA00024867"/>
    </source>
</evidence>
<dbReference type="CDD" id="cd17536">
    <property type="entry name" value="REC_YesN-like"/>
    <property type="match status" value="1"/>
</dbReference>
<dbReference type="Pfam" id="PF12833">
    <property type="entry name" value="HTH_18"/>
    <property type="match status" value="1"/>
</dbReference>
<keyword evidence="7" id="KW-0238">DNA-binding</keyword>
<dbReference type="GO" id="GO:0043565">
    <property type="term" value="F:sequence-specific DNA binding"/>
    <property type="evidence" value="ECO:0007669"/>
    <property type="project" value="InterPro"/>
</dbReference>
<evidence type="ECO:0000313" key="13">
    <source>
        <dbReference type="EMBL" id="PWJ72373.1"/>
    </source>
</evidence>
<dbReference type="RefSeq" id="WP_109748566.1">
    <property type="nucleotide sequence ID" value="NZ_JANKBI010000020.1"/>
</dbReference>
<dbReference type="InterPro" id="IPR001789">
    <property type="entry name" value="Sig_transdc_resp-reg_receiver"/>
</dbReference>
<keyword evidence="3" id="KW-0963">Cytoplasm</keyword>
<dbReference type="PROSITE" id="PS00041">
    <property type="entry name" value="HTH_ARAC_FAMILY_1"/>
    <property type="match status" value="1"/>
</dbReference>
<evidence type="ECO:0000256" key="8">
    <source>
        <dbReference type="ARBA" id="ARBA00023163"/>
    </source>
</evidence>
<dbReference type="InterPro" id="IPR018062">
    <property type="entry name" value="HTH_AraC-typ_CS"/>
</dbReference>
<dbReference type="AlphaFoldDB" id="A0AB73SYA4"/>
<dbReference type="SMART" id="SM00448">
    <property type="entry name" value="REC"/>
    <property type="match status" value="1"/>
</dbReference>
<evidence type="ECO:0000256" key="4">
    <source>
        <dbReference type="ARBA" id="ARBA00022553"/>
    </source>
</evidence>
<dbReference type="PROSITE" id="PS50110">
    <property type="entry name" value="RESPONSE_REGULATORY"/>
    <property type="match status" value="1"/>
</dbReference>
<feature type="domain" description="HTH araC/xylS-type" evidence="11">
    <location>
        <begin position="426"/>
        <end position="525"/>
    </location>
</feature>
<comment type="caution">
    <text evidence="13">The sequence shown here is derived from an EMBL/GenBank/DDBJ whole genome shotgun (WGS) entry which is preliminary data.</text>
</comment>
<dbReference type="InterPro" id="IPR018060">
    <property type="entry name" value="HTH_AraC"/>
</dbReference>
<proteinExistence type="predicted"/>
<dbReference type="Proteomes" id="UP000245412">
    <property type="component" value="Unassembled WGS sequence"/>
</dbReference>
<dbReference type="GO" id="GO:0000160">
    <property type="term" value="P:phosphorelay signal transduction system"/>
    <property type="evidence" value="ECO:0007669"/>
    <property type="project" value="UniProtKB-KW"/>
</dbReference>
<keyword evidence="8" id="KW-0804">Transcription</keyword>
<dbReference type="PROSITE" id="PS01124">
    <property type="entry name" value="HTH_ARAC_FAMILY_2"/>
    <property type="match status" value="1"/>
</dbReference>
<dbReference type="EMBL" id="QGGY01000019">
    <property type="protein sequence ID" value="PWJ72373.1"/>
    <property type="molecule type" value="Genomic_DNA"/>
</dbReference>
<evidence type="ECO:0000313" key="14">
    <source>
        <dbReference type="Proteomes" id="UP000245412"/>
    </source>
</evidence>
<evidence type="ECO:0000256" key="1">
    <source>
        <dbReference type="ARBA" id="ARBA00004496"/>
    </source>
</evidence>
<dbReference type="PANTHER" id="PTHR42713">
    <property type="entry name" value="HISTIDINE KINASE-RELATED"/>
    <property type="match status" value="1"/>
</dbReference>
<accession>A0AB73SYA4</accession>
<gene>
    <name evidence="13" type="ORF">C7383_11977</name>
</gene>
<keyword evidence="5" id="KW-0902">Two-component regulatory system</keyword>
<dbReference type="InterPro" id="IPR009057">
    <property type="entry name" value="Homeodomain-like_sf"/>
</dbReference>
<evidence type="ECO:0000256" key="10">
    <source>
        <dbReference type="PROSITE-ProRule" id="PRU00169"/>
    </source>
</evidence>